<dbReference type="PROSITE" id="PS51078">
    <property type="entry name" value="ICLR_ED"/>
    <property type="match status" value="1"/>
</dbReference>
<dbReference type="SUPFAM" id="SSF55781">
    <property type="entry name" value="GAF domain-like"/>
    <property type="match status" value="1"/>
</dbReference>
<dbReference type="InterPro" id="IPR014757">
    <property type="entry name" value="Tscrpt_reg_IclR_C"/>
</dbReference>
<accession>A0ABU8QKC8</accession>
<dbReference type="Proteomes" id="UP001368270">
    <property type="component" value="Unassembled WGS sequence"/>
</dbReference>
<protein>
    <submittedName>
        <fullName evidence="2">IclR family transcriptional regulator C-terminal domain-containing protein</fullName>
    </submittedName>
</protein>
<dbReference type="PANTHER" id="PTHR30136:SF33">
    <property type="entry name" value="TRANSCRIPTIONAL REGULATORY PROTEIN"/>
    <property type="match status" value="1"/>
</dbReference>
<evidence type="ECO:0000313" key="2">
    <source>
        <dbReference type="EMBL" id="MEJ5219878.1"/>
    </source>
</evidence>
<comment type="caution">
    <text evidence="2">The sequence shown here is derived from an EMBL/GenBank/DDBJ whole genome shotgun (WGS) entry which is preliminary data.</text>
</comment>
<reference evidence="2 3" key="1">
    <citation type="submission" date="2024-03" db="EMBL/GenBank/DDBJ databases">
        <title>Cognatishimia coralii sp. nov., a marine bacterium isolated from coral surrounding seawater.</title>
        <authorList>
            <person name="Liu X."/>
            <person name="Liu S."/>
            <person name="Sun H."/>
            <person name="Zhang Y."/>
        </authorList>
    </citation>
    <scope>NUCLEOTIDE SEQUENCE [LARGE SCALE GENOMIC DNA]</scope>
    <source>
        <strain evidence="2 3">D5M38</strain>
    </source>
</reference>
<proteinExistence type="predicted"/>
<dbReference type="Gene3D" id="3.30.450.40">
    <property type="match status" value="1"/>
</dbReference>
<gene>
    <name evidence="2" type="ORF">WG622_16600</name>
</gene>
<sequence>MASRDRHSMVYLERCKGTNAVTLAIEVGAHIKLATSAVGRAYIASQEPEEQAKILSVLKEHEGDNWSKVLPGIETAIESYERLGYCTSFTEWKNNVNAVAVPYIPKDGSPVIAFNCGGPSQTLTRDWIENDVAPRLVELVRRLSTVAP</sequence>
<dbReference type="PANTHER" id="PTHR30136">
    <property type="entry name" value="HELIX-TURN-HELIX TRANSCRIPTIONAL REGULATOR, ICLR FAMILY"/>
    <property type="match status" value="1"/>
</dbReference>
<keyword evidence="3" id="KW-1185">Reference proteome</keyword>
<dbReference type="InterPro" id="IPR050707">
    <property type="entry name" value="HTH_MetabolicPath_Reg"/>
</dbReference>
<name>A0ABU8QKC8_9RHOB</name>
<evidence type="ECO:0000259" key="1">
    <source>
        <dbReference type="PROSITE" id="PS51078"/>
    </source>
</evidence>
<dbReference type="EMBL" id="JBBGAZ010000013">
    <property type="protein sequence ID" value="MEJ5219878.1"/>
    <property type="molecule type" value="Genomic_DNA"/>
</dbReference>
<organism evidence="2 3">
    <name type="scientific">Cognatishimia coralii</name>
    <dbReference type="NCBI Taxonomy" id="3083254"/>
    <lineage>
        <taxon>Bacteria</taxon>
        <taxon>Pseudomonadati</taxon>
        <taxon>Pseudomonadota</taxon>
        <taxon>Alphaproteobacteria</taxon>
        <taxon>Rhodobacterales</taxon>
        <taxon>Paracoccaceae</taxon>
        <taxon>Cognatishimia</taxon>
    </lineage>
</organism>
<dbReference type="Pfam" id="PF01614">
    <property type="entry name" value="IclR_C"/>
    <property type="match status" value="1"/>
</dbReference>
<dbReference type="InterPro" id="IPR029016">
    <property type="entry name" value="GAF-like_dom_sf"/>
</dbReference>
<feature type="domain" description="IclR-ED" evidence="1">
    <location>
        <begin position="1"/>
        <end position="148"/>
    </location>
</feature>
<evidence type="ECO:0000313" key="3">
    <source>
        <dbReference type="Proteomes" id="UP001368270"/>
    </source>
</evidence>